<sequence length="530" mass="57668">MTFSNVLILGANGMLGRDLAAVFPGARLCGHKDLDITDEAAVKAYILDVKPDLVINAAGYTNVDGCEDDPETAFAVNGDAPGYIAAACRAVGARLIHYSTDYVFDGSKTEYVESDEPNPINVYGASKLRGERKIAEKMDDYRIIRTSWLFGRHGKNFVETIRHLSQENETVRVVTDQVGKPTYTMDLARKTAEIADCPPGIYHVTNDGVCSWYEFARAFAPNIVPCTSAEFPRKAKRPAYSVLLNTKTSPMRPWKEALEDYLRPSVRRSMKGIILAGGTGSRLYPLTKVTNKHLLPVYDKPMIYYPLQTLVAAGIKDIMIVSGRGHVGHFLELLGSGKDLGVRLTYEIQEGAGGIAQALGLAEEWAGTDNVAVILGDNIFQDDIKKDVESFGSGAKIFLKEVTDAHRFGVAEVKGSRVLGIEEKPKVPKSNLAVTGLYLYDAGVFEVIKTLRPSGRGEFEITDVNNAYIRRGAMEFSVLPGFWSDAGTFESLLRASVMVQSHGVRQGAAGTSSHEAVASPSKIVDGDKTG</sequence>
<dbReference type="Pfam" id="PF00483">
    <property type="entry name" value="NTP_transferase"/>
    <property type="match status" value="1"/>
</dbReference>
<dbReference type="PANTHER" id="PTHR43532">
    <property type="entry name" value="GLUCOSE-1-PHOSPHATE THYMIDYLYLTRANSFERASE"/>
    <property type="match status" value="1"/>
</dbReference>
<evidence type="ECO:0000256" key="4">
    <source>
        <dbReference type="ARBA" id="ARBA00022679"/>
    </source>
</evidence>
<reference evidence="12 13" key="1">
    <citation type="submission" date="2020-05" db="EMBL/GenBank/DDBJ databases">
        <title>Isolation and characterization of methanoarchaea from a cold seep at offshore SW Taiwan.</title>
        <authorList>
            <person name="Chen Y.-W."/>
            <person name="Chen S.-C."/>
            <person name="Lai M.-C."/>
        </authorList>
    </citation>
    <scope>NUCLEOTIDE SEQUENCE [LARGE SCALE GENOMIC DNA]</scope>
    <source>
        <strain evidence="12 13">YWC-01</strain>
    </source>
</reference>
<keyword evidence="7" id="KW-0460">Magnesium</keyword>
<keyword evidence="13" id="KW-1185">Reference proteome</keyword>
<dbReference type="Gene3D" id="3.90.25.10">
    <property type="entry name" value="UDP-galactose 4-epimerase, domain 1"/>
    <property type="match status" value="1"/>
</dbReference>
<dbReference type="Gene3D" id="3.40.50.720">
    <property type="entry name" value="NAD(P)-binding Rossmann-like Domain"/>
    <property type="match status" value="1"/>
</dbReference>
<comment type="caution">
    <text evidence="12">The sequence shown here is derived from an EMBL/GenBank/DDBJ whole genome shotgun (WGS) entry which is preliminary data.</text>
</comment>
<proteinExistence type="inferred from homology"/>
<dbReference type="GO" id="GO:0008831">
    <property type="term" value="F:dTDP-4-dehydrorhamnose reductase activity"/>
    <property type="evidence" value="ECO:0007669"/>
    <property type="project" value="UniProtKB-EC"/>
</dbReference>
<evidence type="ECO:0000259" key="11">
    <source>
        <dbReference type="Pfam" id="PF04321"/>
    </source>
</evidence>
<dbReference type="EC" id="2.7.7.24" evidence="3"/>
<evidence type="ECO:0000256" key="1">
    <source>
        <dbReference type="ARBA" id="ARBA00001946"/>
    </source>
</evidence>
<keyword evidence="12" id="KW-0560">Oxidoreductase</keyword>
<dbReference type="InterPro" id="IPR036291">
    <property type="entry name" value="NAD(P)-bd_dom_sf"/>
</dbReference>
<dbReference type="PANTHER" id="PTHR43532:SF1">
    <property type="entry name" value="GLUCOSE-1-PHOSPHATE THYMIDYLYLTRANSFERASE 1"/>
    <property type="match status" value="1"/>
</dbReference>
<feature type="domain" description="Nucleotidyl transferase" evidence="10">
    <location>
        <begin position="271"/>
        <end position="499"/>
    </location>
</feature>
<dbReference type="RefSeq" id="WP_317294816.1">
    <property type="nucleotide sequence ID" value="NZ_JABFFQ010000001.1"/>
</dbReference>
<dbReference type="Pfam" id="PF04321">
    <property type="entry name" value="RmlD_sub_bind"/>
    <property type="match status" value="1"/>
</dbReference>
<keyword evidence="6" id="KW-0479">Metal-binding</keyword>
<evidence type="ECO:0000256" key="2">
    <source>
        <dbReference type="ARBA" id="ARBA00010480"/>
    </source>
</evidence>
<keyword evidence="4" id="KW-0808">Transferase</keyword>
<name>A0ABU3YYE2_9EURY</name>
<dbReference type="InterPro" id="IPR005913">
    <property type="entry name" value="dTDP_dehydrorham_reduct"/>
</dbReference>
<dbReference type="NCBIfam" id="TIGR01214">
    <property type="entry name" value="rmlD"/>
    <property type="match status" value="1"/>
</dbReference>
<dbReference type="CDD" id="cd02538">
    <property type="entry name" value="G1P_TT_short"/>
    <property type="match status" value="1"/>
</dbReference>
<feature type="region of interest" description="Disordered" evidence="9">
    <location>
        <begin position="508"/>
        <end position="530"/>
    </location>
</feature>
<protein>
    <recommendedName>
        <fullName evidence="3">glucose-1-phosphate thymidylyltransferase</fullName>
        <ecNumber evidence="3">2.7.7.24</ecNumber>
    </recommendedName>
</protein>
<dbReference type="CDD" id="cd05254">
    <property type="entry name" value="dTDP_HR_like_SDR_e"/>
    <property type="match status" value="1"/>
</dbReference>
<organism evidence="12 13">
    <name type="scientific">Methanoculleus nereidis</name>
    <dbReference type="NCBI Taxonomy" id="2735141"/>
    <lineage>
        <taxon>Archaea</taxon>
        <taxon>Methanobacteriati</taxon>
        <taxon>Methanobacteriota</taxon>
        <taxon>Stenosarchaea group</taxon>
        <taxon>Methanomicrobia</taxon>
        <taxon>Methanomicrobiales</taxon>
        <taxon>Methanomicrobiaceae</taxon>
        <taxon>Methanoculleus</taxon>
    </lineage>
</organism>
<dbReference type="InterPro" id="IPR005907">
    <property type="entry name" value="G1P_thy_trans_s"/>
</dbReference>
<dbReference type="InterPro" id="IPR005835">
    <property type="entry name" value="NTP_transferase_dom"/>
</dbReference>
<evidence type="ECO:0000259" key="10">
    <source>
        <dbReference type="Pfam" id="PF00483"/>
    </source>
</evidence>
<evidence type="ECO:0000313" key="12">
    <source>
        <dbReference type="EMBL" id="MDV4341586.1"/>
    </source>
</evidence>
<comment type="catalytic activity">
    <reaction evidence="8">
        <text>dTTP + alpha-D-glucose 1-phosphate + H(+) = dTDP-alpha-D-glucose + diphosphate</text>
        <dbReference type="Rhea" id="RHEA:15225"/>
        <dbReference type="ChEBI" id="CHEBI:15378"/>
        <dbReference type="ChEBI" id="CHEBI:33019"/>
        <dbReference type="ChEBI" id="CHEBI:37568"/>
        <dbReference type="ChEBI" id="CHEBI:57477"/>
        <dbReference type="ChEBI" id="CHEBI:58601"/>
        <dbReference type="EC" id="2.7.7.24"/>
    </reaction>
</comment>
<evidence type="ECO:0000313" key="13">
    <source>
        <dbReference type="Proteomes" id="UP001273768"/>
    </source>
</evidence>
<feature type="domain" description="RmlD-like substrate binding" evidence="11">
    <location>
        <begin position="5"/>
        <end position="263"/>
    </location>
</feature>
<dbReference type="Proteomes" id="UP001273768">
    <property type="component" value="Unassembled WGS sequence"/>
</dbReference>
<evidence type="ECO:0000256" key="3">
    <source>
        <dbReference type="ARBA" id="ARBA00012461"/>
    </source>
</evidence>
<comment type="cofactor">
    <cofactor evidence="1">
        <name>Mg(2+)</name>
        <dbReference type="ChEBI" id="CHEBI:18420"/>
    </cofactor>
</comment>
<accession>A0ABU3YYE2</accession>
<dbReference type="EMBL" id="JABFFQ010000001">
    <property type="protein sequence ID" value="MDV4341586.1"/>
    <property type="molecule type" value="Genomic_DNA"/>
</dbReference>
<comment type="similarity">
    <text evidence="2">Belongs to the glucose-1-phosphate thymidylyltransferase family.</text>
</comment>
<evidence type="ECO:0000256" key="8">
    <source>
        <dbReference type="ARBA" id="ARBA00049336"/>
    </source>
</evidence>
<dbReference type="SUPFAM" id="SSF53448">
    <property type="entry name" value="Nucleotide-diphospho-sugar transferases"/>
    <property type="match status" value="1"/>
</dbReference>
<keyword evidence="5" id="KW-0548">Nucleotidyltransferase</keyword>
<evidence type="ECO:0000256" key="6">
    <source>
        <dbReference type="ARBA" id="ARBA00022723"/>
    </source>
</evidence>
<evidence type="ECO:0000256" key="5">
    <source>
        <dbReference type="ARBA" id="ARBA00022695"/>
    </source>
</evidence>
<gene>
    <name evidence="12" type="primary">rfbD</name>
    <name evidence="12" type="ORF">HL657_00025</name>
</gene>
<dbReference type="Gene3D" id="3.90.550.10">
    <property type="entry name" value="Spore Coat Polysaccharide Biosynthesis Protein SpsA, Chain A"/>
    <property type="match status" value="1"/>
</dbReference>
<dbReference type="SUPFAM" id="SSF51735">
    <property type="entry name" value="NAD(P)-binding Rossmann-fold domains"/>
    <property type="match status" value="1"/>
</dbReference>
<evidence type="ECO:0000256" key="9">
    <source>
        <dbReference type="SAM" id="MobiDB-lite"/>
    </source>
</evidence>
<dbReference type="InterPro" id="IPR029044">
    <property type="entry name" value="Nucleotide-diphossugar_trans"/>
</dbReference>
<dbReference type="InterPro" id="IPR029903">
    <property type="entry name" value="RmlD-like-bd"/>
</dbReference>
<evidence type="ECO:0000256" key="7">
    <source>
        <dbReference type="ARBA" id="ARBA00022842"/>
    </source>
</evidence>